<comment type="caution">
    <text evidence="2">The sequence shown here is derived from an EMBL/GenBank/DDBJ whole genome shotgun (WGS) entry which is preliminary data.</text>
</comment>
<dbReference type="Proteomes" id="UP000230214">
    <property type="component" value="Unassembled WGS sequence"/>
</dbReference>
<evidence type="ECO:0000313" key="2">
    <source>
        <dbReference type="EMBL" id="PIR43319.1"/>
    </source>
</evidence>
<accession>A0A2H0R9W5</accession>
<evidence type="ECO:0000256" key="1">
    <source>
        <dbReference type="SAM" id="Phobius"/>
    </source>
</evidence>
<sequence>MYLLKGHSQSFLPLRIAGMTIFVTLPFIGFVLGIQYEKAVTPVEVPKPIVQTTRVPSITPNETADWETYRGSGFTFKYPQEWLPKRNAKGVTLFSDSDYKNKVMDLTVVSDAFERVRESLNQTLGYPEPGASVREIKSDLSPITVNNKESVKGIVVTTVTEFGSGKLIDEEREYAVLIPVENGFTTIIITSDESMIDTVDQILSTFWFYDSKTAHPDILVSIRYVGGLCQESACNSEKLILRDGSSEVVDEIKGALVDMADILELIELVDSADYEKIRSKRFAGVCPRSYDGQEVIYTFYTYHGIEEVSSCTSEIDYTLPLFEKIQGVLK</sequence>
<feature type="transmembrane region" description="Helical" evidence="1">
    <location>
        <begin position="12"/>
        <end position="34"/>
    </location>
</feature>
<proteinExistence type="predicted"/>
<keyword evidence="1" id="KW-0812">Transmembrane</keyword>
<protein>
    <submittedName>
        <fullName evidence="2">Uncharacterized protein</fullName>
    </submittedName>
</protein>
<name>A0A2H0R9W5_UNCKA</name>
<evidence type="ECO:0000313" key="3">
    <source>
        <dbReference type="Proteomes" id="UP000230214"/>
    </source>
</evidence>
<dbReference type="EMBL" id="PCXU01000028">
    <property type="protein sequence ID" value="PIR43319.1"/>
    <property type="molecule type" value="Genomic_DNA"/>
</dbReference>
<organism evidence="2 3">
    <name type="scientific">candidate division WWE3 bacterium CG10_big_fil_rev_8_21_14_0_10_32_10</name>
    <dbReference type="NCBI Taxonomy" id="1975090"/>
    <lineage>
        <taxon>Bacteria</taxon>
        <taxon>Katanobacteria</taxon>
    </lineage>
</organism>
<keyword evidence="1" id="KW-1133">Transmembrane helix</keyword>
<gene>
    <name evidence="2" type="ORF">COV24_03275</name>
</gene>
<reference evidence="2 3" key="1">
    <citation type="submission" date="2017-09" db="EMBL/GenBank/DDBJ databases">
        <title>Depth-based differentiation of microbial function through sediment-hosted aquifers and enrichment of novel symbionts in the deep terrestrial subsurface.</title>
        <authorList>
            <person name="Probst A.J."/>
            <person name="Ladd B."/>
            <person name="Jarett J.K."/>
            <person name="Geller-Mcgrath D.E."/>
            <person name="Sieber C.M."/>
            <person name="Emerson J.B."/>
            <person name="Anantharaman K."/>
            <person name="Thomas B.C."/>
            <person name="Malmstrom R."/>
            <person name="Stieglmeier M."/>
            <person name="Klingl A."/>
            <person name="Woyke T."/>
            <person name="Ryan C.M."/>
            <person name="Banfield J.F."/>
        </authorList>
    </citation>
    <scope>NUCLEOTIDE SEQUENCE [LARGE SCALE GENOMIC DNA]</scope>
    <source>
        <strain evidence="2">CG10_big_fil_rev_8_21_14_0_10_32_10</strain>
    </source>
</reference>
<keyword evidence="1" id="KW-0472">Membrane</keyword>
<dbReference type="AlphaFoldDB" id="A0A2H0R9W5"/>